<accession>A0ACB0IDT6</accession>
<dbReference type="EMBL" id="CASHSV030000001">
    <property type="protein sequence ID" value="CAJ2630438.1"/>
    <property type="molecule type" value="Genomic_DNA"/>
</dbReference>
<evidence type="ECO:0000313" key="1">
    <source>
        <dbReference type="EMBL" id="CAJ2630438.1"/>
    </source>
</evidence>
<proteinExistence type="predicted"/>
<name>A0ACB0IDT6_TRIPR</name>
<evidence type="ECO:0000313" key="2">
    <source>
        <dbReference type="Proteomes" id="UP001177021"/>
    </source>
</evidence>
<protein>
    <submittedName>
        <fullName evidence="1">Uncharacterized protein</fullName>
    </submittedName>
</protein>
<gene>
    <name evidence="1" type="ORF">MILVUS5_LOCUS2224</name>
</gene>
<keyword evidence="2" id="KW-1185">Reference proteome</keyword>
<sequence length="207" mass="23029">MSCNGCRVLRKGCSEDCMLRDCLTWIQNPQAQANATVFVTKFFGRATLLSFLSSVPPNQRPAMFQSLMYEAVGRTINPVNGAVGMLWTGKWQFCQLGVEQVLSGSSGALTPLPDLHESSEKGSSSGGDHQQQVMMEETQSSGLMSQSERCHQAKKQRMETQSEESEESSTLGSRTETTDDCVYVYANSQTHQRKQQQQQQQLLTLFL</sequence>
<reference evidence="1" key="1">
    <citation type="submission" date="2023-10" db="EMBL/GenBank/DDBJ databases">
        <authorList>
            <person name="Rodriguez Cubillos JULIANA M."/>
            <person name="De Vega J."/>
        </authorList>
    </citation>
    <scope>NUCLEOTIDE SEQUENCE</scope>
</reference>
<dbReference type="Proteomes" id="UP001177021">
    <property type="component" value="Unassembled WGS sequence"/>
</dbReference>
<comment type="caution">
    <text evidence="1">The sequence shown here is derived from an EMBL/GenBank/DDBJ whole genome shotgun (WGS) entry which is preliminary data.</text>
</comment>
<organism evidence="1 2">
    <name type="scientific">Trifolium pratense</name>
    <name type="common">Red clover</name>
    <dbReference type="NCBI Taxonomy" id="57577"/>
    <lineage>
        <taxon>Eukaryota</taxon>
        <taxon>Viridiplantae</taxon>
        <taxon>Streptophyta</taxon>
        <taxon>Embryophyta</taxon>
        <taxon>Tracheophyta</taxon>
        <taxon>Spermatophyta</taxon>
        <taxon>Magnoliopsida</taxon>
        <taxon>eudicotyledons</taxon>
        <taxon>Gunneridae</taxon>
        <taxon>Pentapetalae</taxon>
        <taxon>rosids</taxon>
        <taxon>fabids</taxon>
        <taxon>Fabales</taxon>
        <taxon>Fabaceae</taxon>
        <taxon>Papilionoideae</taxon>
        <taxon>50 kb inversion clade</taxon>
        <taxon>NPAAA clade</taxon>
        <taxon>Hologalegina</taxon>
        <taxon>IRL clade</taxon>
        <taxon>Trifolieae</taxon>
        <taxon>Trifolium</taxon>
    </lineage>
</organism>